<organism evidence="2 3">
    <name type="scientific">Pleurodeles waltl</name>
    <name type="common">Iberian ribbed newt</name>
    <dbReference type="NCBI Taxonomy" id="8319"/>
    <lineage>
        <taxon>Eukaryota</taxon>
        <taxon>Metazoa</taxon>
        <taxon>Chordata</taxon>
        <taxon>Craniata</taxon>
        <taxon>Vertebrata</taxon>
        <taxon>Euteleostomi</taxon>
        <taxon>Amphibia</taxon>
        <taxon>Batrachia</taxon>
        <taxon>Caudata</taxon>
        <taxon>Salamandroidea</taxon>
        <taxon>Salamandridae</taxon>
        <taxon>Pleurodelinae</taxon>
        <taxon>Pleurodeles</taxon>
    </lineage>
</organism>
<feature type="compositionally biased region" description="Polar residues" evidence="1">
    <location>
        <begin position="71"/>
        <end position="80"/>
    </location>
</feature>
<comment type="caution">
    <text evidence="2">The sequence shown here is derived from an EMBL/GenBank/DDBJ whole genome shotgun (WGS) entry which is preliminary data.</text>
</comment>
<evidence type="ECO:0000313" key="2">
    <source>
        <dbReference type="EMBL" id="KAJ1124204.1"/>
    </source>
</evidence>
<dbReference type="EMBL" id="JANPWB010000011">
    <property type="protein sequence ID" value="KAJ1124204.1"/>
    <property type="molecule type" value="Genomic_DNA"/>
</dbReference>
<gene>
    <name evidence="2" type="ORF">NDU88_002665</name>
</gene>
<reference evidence="2" key="1">
    <citation type="journal article" date="2022" name="bioRxiv">
        <title>Sequencing and chromosome-scale assembly of the giantPleurodeles waltlgenome.</title>
        <authorList>
            <person name="Brown T."/>
            <person name="Elewa A."/>
            <person name="Iarovenko S."/>
            <person name="Subramanian E."/>
            <person name="Araus A.J."/>
            <person name="Petzold A."/>
            <person name="Susuki M."/>
            <person name="Suzuki K.-i.T."/>
            <person name="Hayashi T."/>
            <person name="Toyoda A."/>
            <person name="Oliveira C."/>
            <person name="Osipova E."/>
            <person name="Leigh N.D."/>
            <person name="Simon A."/>
            <person name="Yun M.H."/>
        </authorList>
    </citation>
    <scope>NUCLEOTIDE SEQUENCE</scope>
    <source>
        <strain evidence="2">20211129_DDA</strain>
        <tissue evidence="2">Liver</tissue>
    </source>
</reference>
<feature type="compositionally biased region" description="Basic and acidic residues" evidence="1">
    <location>
        <begin position="37"/>
        <end position="54"/>
    </location>
</feature>
<dbReference type="Proteomes" id="UP001066276">
    <property type="component" value="Chromosome 7"/>
</dbReference>
<feature type="compositionally biased region" description="Polar residues" evidence="1">
    <location>
        <begin position="20"/>
        <end position="34"/>
    </location>
</feature>
<proteinExistence type="predicted"/>
<evidence type="ECO:0000256" key="1">
    <source>
        <dbReference type="SAM" id="MobiDB-lite"/>
    </source>
</evidence>
<evidence type="ECO:0000313" key="3">
    <source>
        <dbReference type="Proteomes" id="UP001066276"/>
    </source>
</evidence>
<dbReference type="AlphaFoldDB" id="A0AAV7PBJ0"/>
<accession>A0AAV7PBJ0</accession>
<sequence length="125" mass="14371">MRYHQPPIRQHIRVTVGFVNPSSMTPGRQQQHQQEPLGKRQEEEHDVHPREVGRTVRVSTFTADSWPRMRNTATAVSSPLQRLEDQEATTPENWPRSGERVALAGFLYPIELVEDCTLRSVYHSG</sequence>
<feature type="region of interest" description="Disordered" evidence="1">
    <location>
        <begin position="19"/>
        <end position="54"/>
    </location>
</feature>
<feature type="region of interest" description="Disordered" evidence="1">
    <location>
        <begin position="69"/>
        <end position="96"/>
    </location>
</feature>
<protein>
    <submittedName>
        <fullName evidence="2">Uncharacterized protein</fullName>
    </submittedName>
</protein>
<keyword evidence="3" id="KW-1185">Reference proteome</keyword>
<name>A0AAV7PBJ0_PLEWA</name>